<organism evidence="1 2">
    <name type="scientific">Candidatus Uhrbacteria bacterium GW2011_GWA2_52_8d</name>
    <dbReference type="NCBI Taxonomy" id="1618979"/>
    <lineage>
        <taxon>Bacteria</taxon>
        <taxon>Candidatus Uhriibacteriota</taxon>
    </lineage>
</organism>
<protein>
    <recommendedName>
        <fullName evidence="3">DUF4258 domain-containing protein</fullName>
    </recommendedName>
</protein>
<reference evidence="1 2" key="1">
    <citation type="journal article" date="2015" name="Nature">
        <title>rRNA introns, odd ribosomes, and small enigmatic genomes across a large radiation of phyla.</title>
        <authorList>
            <person name="Brown C.T."/>
            <person name="Hug L.A."/>
            <person name="Thomas B.C."/>
            <person name="Sharon I."/>
            <person name="Castelle C.J."/>
            <person name="Singh A."/>
            <person name="Wilkins M.J."/>
            <person name="Williams K.H."/>
            <person name="Banfield J.F."/>
        </authorList>
    </citation>
    <scope>NUCLEOTIDE SEQUENCE [LARGE SCALE GENOMIC DNA]</scope>
</reference>
<evidence type="ECO:0008006" key="3">
    <source>
        <dbReference type="Google" id="ProtNLM"/>
    </source>
</evidence>
<proteinExistence type="predicted"/>
<comment type="caution">
    <text evidence="1">The sequence shown here is derived from an EMBL/GenBank/DDBJ whole genome shotgun (WGS) entry which is preliminary data.</text>
</comment>
<name>A0A0G1XNM7_9BACT</name>
<gene>
    <name evidence="1" type="ORF">UY76_C0015G0009</name>
</gene>
<sequence>MELRFTRHAQEKFQVLKRHAVLISQEQVEQTVIRPTLIDRSRLPLLIAQGSLDPGHVLRVVYRVERQTKVIITFYPGRKKQYEI</sequence>
<dbReference type="EMBL" id="LCRH01000015">
    <property type="protein sequence ID" value="KKW32868.1"/>
    <property type="molecule type" value="Genomic_DNA"/>
</dbReference>
<dbReference type="AlphaFoldDB" id="A0A0G1XNM7"/>
<accession>A0A0G1XNM7</accession>
<evidence type="ECO:0000313" key="2">
    <source>
        <dbReference type="Proteomes" id="UP000034054"/>
    </source>
</evidence>
<evidence type="ECO:0000313" key="1">
    <source>
        <dbReference type="EMBL" id="KKW32868.1"/>
    </source>
</evidence>
<dbReference type="Proteomes" id="UP000034054">
    <property type="component" value="Unassembled WGS sequence"/>
</dbReference>